<keyword evidence="1" id="KW-0560">Oxidoreductase</keyword>
<accession>A0A167TI46</accession>
<dbReference type="OrthoDB" id="2960375at2759"/>
<sequence length="319" mass="35951">MRGLSRMAAQTTTIRGAPFTGYQRLLYTDREYSQLVVPHLKAPHISCSQDADHVRQVAQRLQQDGILKVTLEFADDESRYLEALIRSLHARHGHHLPIAHSATRGWFWEVRPSSASFQTANHQARSETMRDFPWHTDCSYEYPPPRFFALQVLQPDRFGGGTLSLMSVERLVEEHLGGGRCGATLATLMKPDAYRIAIPTEFVKGKQRGSGGETTRWIRGGLIMADNRGRPTLIRFREDIVTPLSDEAAAALQDLKAALQSLAAQVGSTIHLSATDLPARSIILIDNRRWLHARNHVRDPERHLRRVRWDAAPFPGESD</sequence>
<reference evidence="3 4" key="1">
    <citation type="journal article" date="2016" name="Genome Biol. Evol.">
        <title>Divergent and convergent evolution of fungal pathogenicity.</title>
        <authorList>
            <person name="Shang Y."/>
            <person name="Xiao G."/>
            <person name="Zheng P."/>
            <person name="Cen K."/>
            <person name="Zhan S."/>
            <person name="Wang C."/>
        </authorList>
    </citation>
    <scope>NUCLEOTIDE SEQUENCE [LARGE SCALE GENOMIC DNA]</scope>
    <source>
        <strain evidence="3 4">ARSEF 2679</strain>
    </source>
</reference>
<dbReference type="InterPro" id="IPR042098">
    <property type="entry name" value="TauD-like_sf"/>
</dbReference>
<dbReference type="STRING" id="1081104.A0A167TI46"/>
<dbReference type="EMBL" id="AZHB01000014">
    <property type="protein sequence ID" value="OAA60621.1"/>
    <property type="molecule type" value="Genomic_DNA"/>
</dbReference>
<dbReference type="InterPro" id="IPR003819">
    <property type="entry name" value="TauD/TfdA-like"/>
</dbReference>
<evidence type="ECO:0000256" key="1">
    <source>
        <dbReference type="ARBA" id="ARBA00023002"/>
    </source>
</evidence>
<dbReference type="Gene3D" id="3.60.130.10">
    <property type="entry name" value="Clavaminate synthase-like"/>
    <property type="match status" value="1"/>
</dbReference>
<dbReference type="GeneID" id="30021952"/>
<dbReference type="SUPFAM" id="SSF51197">
    <property type="entry name" value="Clavaminate synthase-like"/>
    <property type="match status" value="1"/>
</dbReference>
<dbReference type="Pfam" id="PF02668">
    <property type="entry name" value="TauD"/>
    <property type="match status" value="1"/>
</dbReference>
<dbReference type="RefSeq" id="XP_018703292.1">
    <property type="nucleotide sequence ID" value="XM_018849265.1"/>
</dbReference>
<evidence type="ECO:0000259" key="2">
    <source>
        <dbReference type="Pfam" id="PF02668"/>
    </source>
</evidence>
<protein>
    <submittedName>
        <fullName evidence="3">Taurine catabolism dioxygenase TauD/TfdA</fullName>
    </submittedName>
</protein>
<gene>
    <name evidence="3" type="ORF">ISF_05660</name>
</gene>
<keyword evidence="4" id="KW-1185">Reference proteome</keyword>
<name>A0A167TI46_CORFA</name>
<evidence type="ECO:0000313" key="4">
    <source>
        <dbReference type="Proteomes" id="UP000076744"/>
    </source>
</evidence>
<feature type="domain" description="TauD/TfdA-like" evidence="2">
    <location>
        <begin position="51"/>
        <end position="307"/>
    </location>
</feature>
<dbReference type="AlphaFoldDB" id="A0A167TI46"/>
<evidence type="ECO:0000313" key="3">
    <source>
        <dbReference type="EMBL" id="OAA60621.1"/>
    </source>
</evidence>
<dbReference type="GO" id="GO:0051213">
    <property type="term" value="F:dioxygenase activity"/>
    <property type="evidence" value="ECO:0007669"/>
    <property type="project" value="UniProtKB-KW"/>
</dbReference>
<keyword evidence="3" id="KW-0223">Dioxygenase</keyword>
<dbReference type="Proteomes" id="UP000076744">
    <property type="component" value="Unassembled WGS sequence"/>
</dbReference>
<proteinExistence type="predicted"/>
<comment type="caution">
    <text evidence="3">The sequence shown here is derived from an EMBL/GenBank/DDBJ whole genome shotgun (WGS) entry which is preliminary data.</text>
</comment>
<organism evidence="3 4">
    <name type="scientific">Cordyceps fumosorosea (strain ARSEF 2679)</name>
    <name type="common">Isaria fumosorosea</name>
    <dbReference type="NCBI Taxonomy" id="1081104"/>
    <lineage>
        <taxon>Eukaryota</taxon>
        <taxon>Fungi</taxon>
        <taxon>Dikarya</taxon>
        <taxon>Ascomycota</taxon>
        <taxon>Pezizomycotina</taxon>
        <taxon>Sordariomycetes</taxon>
        <taxon>Hypocreomycetidae</taxon>
        <taxon>Hypocreales</taxon>
        <taxon>Cordycipitaceae</taxon>
        <taxon>Cordyceps</taxon>
    </lineage>
</organism>